<dbReference type="Gramene" id="KCW58867">
    <property type="protein sequence ID" value="KCW58867"/>
    <property type="gene ID" value="EUGRSUZ_H01493"/>
</dbReference>
<proteinExistence type="predicted"/>
<name>A0A059AY21_EUCGR</name>
<accession>A0A059AY21</accession>
<dbReference type="InParanoid" id="A0A059AY21"/>
<protein>
    <submittedName>
        <fullName evidence="1">Uncharacterized protein</fullName>
    </submittedName>
</protein>
<dbReference type="EMBL" id="KK198760">
    <property type="protein sequence ID" value="KCW58867.1"/>
    <property type="molecule type" value="Genomic_DNA"/>
</dbReference>
<organism evidence="1">
    <name type="scientific">Eucalyptus grandis</name>
    <name type="common">Flooded gum</name>
    <dbReference type="NCBI Taxonomy" id="71139"/>
    <lineage>
        <taxon>Eukaryota</taxon>
        <taxon>Viridiplantae</taxon>
        <taxon>Streptophyta</taxon>
        <taxon>Embryophyta</taxon>
        <taxon>Tracheophyta</taxon>
        <taxon>Spermatophyta</taxon>
        <taxon>Magnoliopsida</taxon>
        <taxon>eudicotyledons</taxon>
        <taxon>Gunneridae</taxon>
        <taxon>Pentapetalae</taxon>
        <taxon>rosids</taxon>
        <taxon>malvids</taxon>
        <taxon>Myrtales</taxon>
        <taxon>Myrtaceae</taxon>
        <taxon>Myrtoideae</taxon>
        <taxon>Eucalypteae</taxon>
        <taxon>Eucalyptus</taxon>
    </lineage>
</organism>
<dbReference type="AlphaFoldDB" id="A0A059AY21"/>
<sequence>MGLRSDRISPRSDAAALHIVDVVGVRNQNIRLPLEAALEQVCGSNNGTSAIVGSVMATCSKPQKSVMAP</sequence>
<gene>
    <name evidence="1" type="ORF">EUGRSUZ_H01493</name>
</gene>
<evidence type="ECO:0000313" key="1">
    <source>
        <dbReference type="EMBL" id="KCW58867.1"/>
    </source>
</evidence>
<reference evidence="1" key="1">
    <citation type="submission" date="2013-07" db="EMBL/GenBank/DDBJ databases">
        <title>The genome of Eucalyptus grandis.</title>
        <authorList>
            <person name="Schmutz J."/>
            <person name="Hayes R."/>
            <person name="Myburg A."/>
            <person name="Tuskan G."/>
            <person name="Grattapaglia D."/>
            <person name="Rokhsar D.S."/>
        </authorList>
    </citation>
    <scope>NUCLEOTIDE SEQUENCE</scope>
    <source>
        <tissue evidence="1">Leaf extractions</tissue>
    </source>
</reference>